<feature type="compositionally biased region" description="Basic and acidic residues" evidence="4">
    <location>
        <begin position="18"/>
        <end position="28"/>
    </location>
</feature>
<evidence type="ECO:0000256" key="3">
    <source>
        <dbReference type="PROSITE-ProRule" id="PRU00332"/>
    </source>
</evidence>
<feature type="region of interest" description="Disordered" evidence="4">
    <location>
        <begin position="433"/>
        <end position="469"/>
    </location>
</feature>
<dbReference type="FunFam" id="1.10.10.10:FF:000131">
    <property type="entry name" value="la-related protein 1B isoform X2"/>
    <property type="match status" value="1"/>
</dbReference>
<feature type="compositionally biased region" description="Basic and acidic residues" evidence="4">
    <location>
        <begin position="199"/>
        <end position="219"/>
    </location>
</feature>
<sequence>MSAAGSEPSELEPPAGKGPEEPKRRPPGPEEAPPPKENPWGRRRAAPRSPSPSAAAPLHAELQNFAKVIKAGRPKPRKPSKTSDFRDITNWPTPSEIANNECKVNQNKKPPNRKEKEEKHEKRASNEIKETLEVKPGGLGENVSEDEAQCNSQRKKGNKQKWVPLNLDDVKPDSPERPGSQNSSKSQPETNKLATPTNRRTETRSWRRDREKRDDHDEVSSVRMNYEYSYGHQELYGERTDQAFQPELNTSMMYYYDDGTGVQMYSVDETLLKEYIKRQIEYYFSTENLERDFFLRRKMDQQGFLPISLIATFHRVQALTTNVNLILEALKESTEVEIIDQKMRKRIDPEKWPIPGASPCNLQQTDFSQLINCPEFIPGKAFGSHTESAPSSPRMGSPISPKTSSETSNLQTISKGLSTSLPDLDSEPWIEVKKRHHPSTVKLKESAPPLDQTTNQQKQPPPREEQEQEELDFLFDEEMEQIEGRKNKFTDWSDSNSDYEIDDQDVNKILIVTQTPPYMRKHPGGDRTGNHVSRAKITSELAKVINDGLYYYEQDLWMEQGEINSAAMKQEVENFKKLNLISKEEFDNLAPEPIIDPNQEVPPGPPRSQHDLTDELSCKLFVVEVPPTAMARSLPTAVPESPRVHPARTPKTPRTPRLQDPNKTPRFYPVVKEAKSIDVKTLRKRKTRHSTNPPLESHVGWVMDSRDHRTRTSSVSSSNASPSEGAPLAGSYGCTPHSLPKFQHPSHELLKENGFTQQIYHKYRRRCLMGKTLGISIKF</sequence>
<dbReference type="Proteomes" id="UP000050525">
    <property type="component" value="Unassembled WGS sequence"/>
</dbReference>
<feature type="compositionally biased region" description="Polar residues" evidence="4">
    <location>
        <begin position="90"/>
        <end position="105"/>
    </location>
</feature>
<comment type="similarity">
    <text evidence="2">Belongs to the LARP family.</text>
</comment>
<feature type="region of interest" description="Disordered" evidence="4">
    <location>
        <begin position="382"/>
        <end position="410"/>
    </location>
</feature>
<feature type="domain" description="HTH La-type RNA-binding" evidence="5">
    <location>
        <begin position="266"/>
        <end position="356"/>
    </location>
</feature>
<name>A0A151PEI5_ALLMI</name>
<keyword evidence="7" id="KW-1185">Reference proteome</keyword>
<feature type="compositionally biased region" description="Polar residues" evidence="4">
    <location>
        <begin position="179"/>
        <end position="196"/>
    </location>
</feature>
<dbReference type="Gene3D" id="1.10.10.10">
    <property type="entry name" value="Winged helix-like DNA-binding domain superfamily/Winged helix DNA-binding domain"/>
    <property type="match status" value="1"/>
</dbReference>
<dbReference type="AlphaFoldDB" id="A0A151PEI5"/>
<dbReference type="GO" id="GO:0010494">
    <property type="term" value="C:cytoplasmic stress granule"/>
    <property type="evidence" value="ECO:0007669"/>
    <property type="project" value="TreeGrafter"/>
</dbReference>
<dbReference type="InterPro" id="IPR036390">
    <property type="entry name" value="WH_DNA-bd_sf"/>
</dbReference>
<dbReference type="Pfam" id="PF21071">
    <property type="entry name" value="LARP1_HEAT"/>
    <property type="match status" value="1"/>
</dbReference>
<feature type="compositionally biased region" description="Polar residues" evidence="4">
    <location>
        <begin position="400"/>
        <end position="410"/>
    </location>
</feature>
<evidence type="ECO:0000313" key="6">
    <source>
        <dbReference type="EMBL" id="KYO47364.1"/>
    </source>
</evidence>
<dbReference type="SUPFAM" id="SSF46785">
    <property type="entry name" value="Winged helix' DNA-binding domain"/>
    <property type="match status" value="1"/>
</dbReference>
<evidence type="ECO:0000256" key="4">
    <source>
        <dbReference type="SAM" id="MobiDB-lite"/>
    </source>
</evidence>
<dbReference type="GO" id="GO:0000339">
    <property type="term" value="F:RNA cap binding"/>
    <property type="evidence" value="ECO:0007669"/>
    <property type="project" value="InterPro"/>
</dbReference>
<dbReference type="PANTHER" id="PTHR22792">
    <property type="entry name" value="LUPUS LA PROTEIN-RELATED"/>
    <property type="match status" value="1"/>
</dbReference>
<feature type="compositionally biased region" description="Basic and acidic residues" evidence="4">
    <location>
        <begin position="112"/>
        <end position="133"/>
    </location>
</feature>
<dbReference type="SMART" id="SM00715">
    <property type="entry name" value="LA"/>
    <property type="match status" value="1"/>
</dbReference>
<feature type="region of interest" description="Disordered" evidence="4">
    <location>
        <begin position="1"/>
        <end position="219"/>
    </location>
</feature>
<dbReference type="EMBL" id="AKHW03000422">
    <property type="protein sequence ID" value="KYO47364.1"/>
    <property type="molecule type" value="Genomic_DNA"/>
</dbReference>
<dbReference type="Pfam" id="PF05383">
    <property type="entry name" value="La"/>
    <property type="match status" value="1"/>
</dbReference>
<dbReference type="InterPro" id="IPR006630">
    <property type="entry name" value="La_HTH"/>
</dbReference>
<dbReference type="CDD" id="cd08038">
    <property type="entry name" value="LARP_2"/>
    <property type="match status" value="1"/>
</dbReference>
<dbReference type="InterPro" id="IPR045180">
    <property type="entry name" value="La_dom_prot"/>
</dbReference>
<evidence type="ECO:0000256" key="2">
    <source>
        <dbReference type="ARBA" id="ARBA00061352"/>
    </source>
</evidence>
<dbReference type="GO" id="GO:0005829">
    <property type="term" value="C:cytosol"/>
    <property type="evidence" value="ECO:0007669"/>
    <property type="project" value="TreeGrafter"/>
</dbReference>
<dbReference type="PROSITE" id="PS50961">
    <property type="entry name" value="HTH_LA"/>
    <property type="match status" value="1"/>
</dbReference>
<feature type="compositionally biased region" description="Basic residues" evidence="4">
    <location>
        <begin position="70"/>
        <end position="80"/>
    </location>
</feature>
<dbReference type="STRING" id="8496.A0A151PEI5"/>
<evidence type="ECO:0000256" key="1">
    <source>
        <dbReference type="ARBA" id="ARBA00022884"/>
    </source>
</evidence>
<reference evidence="6 7" key="1">
    <citation type="journal article" date="2012" name="Genome Biol.">
        <title>Sequencing three crocodilian genomes to illuminate the evolution of archosaurs and amniotes.</title>
        <authorList>
            <person name="St John J.A."/>
            <person name="Braun E.L."/>
            <person name="Isberg S.R."/>
            <person name="Miles L.G."/>
            <person name="Chong A.Y."/>
            <person name="Gongora J."/>
            <person name="Dalzell P."/>
            <person name="Moran C."/>
            <person name="Bed'hom B."/>
            <person name="Abzhanov A."/>
            <person name="Burgess S.C."/>
            <person name="Cooksey A.M."/>
            <person name="Castoe T.A."/>
            <person name="Crawford N.G."/>
            <person name="Densmore L.D."/>
            <person name="Drew J.C."/>
            <person name="Edwards S.V."/>
            <person name="Faircloth B.C."/>
            <person name="Fujita M.K."/>
            <person name="Greenwold M.J."/>
            <person name="Hoffmann F.G."/>
            <person name="Howard J.M."/>
            <person name="Iguchi T."/>
            <person name="Janes D.E."/>
            <person name="Khan S.Y."/>
            <person name="Kohno S."/>
            <person name="de Koning A.J."/>
            <person name="Lance S.L."/>
            <person name="McCarthy F.M."/>
            <person name="McCormack J.E."/>
            <person name="Merchant M.E."/>
            <person name="Peterson D.G."/>
            <person name="Pollock D.D."/>
            <person name="Pourmand N."/>
            <person name="Raney B.J."/>
            <person name="Roessler K.A."/>
            <person name="Sanford J.R."/>
            <person name="Sawyer R.H."/>
            <person name="Schmidt C.J."/>
            <person name="Triplett E.W."/>
            <person name="Tuberville T.D."/>
            <person name="Venegas-Anaya M."/>
            <person name="Howard J.T."/>
            <person name="Jarvis E.D."/>
            <person name="Guillette L.J.Jr."/>
            <person name="Glenn T.C."/>
            <person name="Green R.E."/>
            <person name="Ray D.A."/>
        </authorList>
    </citation>
    <scope>NUCLEOTIDE SEQUENCE [LARGE SCALE GENOMIC DNA]</scope>
    <source>
        <strain evidence="6">KSC_2009_1</strain>
    </source>
</reference>
<dbReference type="eggNOG" id="KOG2590">
    <property type="taxonomic scope" value="Eukaryota"/>
</dbReference>
<gene>
    <name evidence="6" type="primary">LARP1B-2</name>
    <name evidence="6" type="ORF">Y1Q_0001180</name>
</gene>
<dbReference type="GO" id="GO:0048255">
    <property type="term" value="P:mRNA stabilization"/>
    <property type="evidence" value="ECO:0007669"/>
    <property type="project" value="InterPro"/>
</dbReference>
<dbReference type="GO" id="GO:0045727">
    <property type="term" value="P:positive regulation of translation"/>
    <property type="evidence" value="ECO:0007669"/>
    <property type="project" value="TreeGrafter"/>
</dbReference>
<dbReference type="InterPro" id="IPR006607">
    <property type="entry name" value="DM15"/>
</dbReference>
<organism evidence="6 7">
    <name type="scientific">Alligator mississippiensis</name>
    <name type="common">American alligator</name>
    <dbReference type="NCBI Taxonomy" id="8496"/>
    <lineage>
        <taxon>Eukaryota</taxon>
        <taxon>Metazoa</taxon>
        <taxon>Chordata</taxon>
        <taxon>Craniata</taxon>
        <taxon>Vertebrata</taxon>
        <taxon>Euteleostomi</taxon>
        <taxon>Archelosauria</taxon>
        <taxon>Archosauria</taxon>
        <taxon>Crocodylia</taxon>
        <taxon>Alligatoridae</taxon>
        <taxon>Alligatorinae</taxon>
        <taxon>Alligator</taxon>
    </lineage>
</organism>
<comment type="caution">
    <text evidence="6">The sequence shown here is derived from an EMBL/GenBank/DDBJ whole genome shotgun (WGS) entry which is preliminary data.</text>
</comment>
<accession>A0A151PEI5</accession>
<feature type="region of interest" description="Disordered" evidence="4">
    <location>
        <begin position="633"/>
        <end position="665"/>
    </location>
</feature>
<feature type="compositionally biased region" description="Low complexity" evidence="4">
    <location>
        <begin position="47"/>
        <end position="57"/>
    </location>
</feature>
<proteinExistence type="inferred from homology"/>
<feature type="region of interest" description="Disordered" evidence="4">
    <location>
        <begin position="705"/>
        <end position="739"/>
    </location>
</feature>
<evidence type="ECO:0000313" key="7">
    <source>
        <dbReference type="Proteomes" id="UP000050525"/>
    </source>
</evidence>
<dbReference type="InterPro" id="IPR036388">
    <property type="entry name" value="WH-like_DNA-bd_sf"/>
</dbReference>
<evidence type="ECO:0000259" key="5">
    <source>
        <dbReference type="PROSITE" id="PS50961"/>
    </source>
</evidence>
<feature type="compositionally biased region" description="Low complexity" evidence="4">
    <location>
        <begin position="713"/>
        <end position="723"/>
    </location>
</feature>
<protein>
    <submittedName>
        <fullName evidence="6">La-related protein 1B isoform B</fullName>
    </submittedName>
</protein>
<keyword evidence="1 3" id="KW-0694">RNA-binding</keyword>
<dbReference type="PANTHER" id="PTHR22792:SF50">
    <property type="entry name" value="LA-RELATED PROTEIN 1B"/>
    <property type="match status" value="1"/>
</dbReference>